<dbReference type="AlphaFoldDB" id="A0A9D4U8K9"/>
<dbReference type="Proteomes" id="UP000886520">
    <property type="component" value="Chromosome 22"/>
</dbReference>
<keyword evidence="2" id="KW-0175">Coiled coil</keyword>
<feature type="region of interest" description="Disordered" evidence="3">
    <location>
        <begin position="472"/>
        <end position="493"/>
    </location>
</feature>
<feature type="compositionally biased region" description="Acidic residues" evidence="3">
    <location>
        <begin position="67"/>
        <end position="82"/>
    </location>
</feature>
<comment type="caution">
    <text evidence="5">The sequence shown here is derived from an EMBL/GenBank/DDBJ whole genome shotgun (WGS) entry which is preliminary data.</text>
</comment>
<feature type="compositionally biased region" description="Polar residues" evidence="3">
    <location>
        <begin position="159"/>
        <end position="168"/>
    </location>
</feature>
<accession>A0A9D4U8K9</accession>
<gene>
    <name evidence="5" type="ORF">GOP47_0022895</name>
</gene>
<keyword evidence="6" id="KW-1185">Reference proteome</keyword>
<feature type="compositionally biased region" description="Acidic residues" evidence="3">
    <location>
        <begin position="102"/>
        <end position="114"/>
    </location>
</feature>
<proteinExistence type="inferred from homology"/>
<protein>
    <recommendedName>
        <fullName evidence="4">Glabrous enhancer-binding protein-like DBD domain-containing protein</fullName>
    </recommendedName>
</protein>
<feature type="compositionally biased region" description="Acidic residues" evidence="3">
    <location>
        <begin position="8"/>
        <end position="43"/>
    </location>
</feature>
<evidence type="ECO:0000313" key="6">
    <source>
        <dbReference type="Proteomes" id="UP000886520"/>
    </source>
</evidence>
<feature type="coiled-coil region" evidence="2">
    <location>
        <begin position="642"/>
        <end position="676"/>
    </location>
</feature>
<feature type="compositionally biased region" description="Basic and acidic residues" evidence="3">
    <location>
        <begin position="282"/>
        <end position="300"/>
    </location>
</feature>
<dbReference type="InterPro" id="IPR053932">
    <property type="entry name" value="GeBP-like_DBD"/>
</dbReference>
<reference evidence="5" key="1">
    <citation type="submission" date="2021-01" db="EMBL/GenBank/DDBJ databases">
        <title>Adiantum capillus-veneris genome.</title>
        <authorList>
            <person name="Fang Y."/>
            <person name="Liao Q."/>
        </authorList>
    </citation>
    <scope>NUCLEOTIDE SEQUENCE</scope>
    <source>
        <strain evidence="5">H3</strain>
        <tissue evidence="5">Leaf</tissue>
    </source>
</reference>
<feature type="compositionally biased region" description="Basic and acidic residues" evidence="3">
    <location>
        <begin position="230"/>
        <end position="263"/>
    </location>
</feature>
<dbReference type="OrthoDB" id="669440at2759"/>
<name>A0A9D4U8K9_ADICA</name>
<evidence type="ECO:0000256" key="3">
    <source>
        <dbReference type="SAM" id="MobiDB-lite"/>
    </source>
</evidence>
<organism evidence="5 6">
    <name type="scientific">Adiantum capillus-veneris</name>
    <name type="common">Maidenhair fern</name>
    <dbReference type="NCBI Taxonomy" id="13818"/>
    <lineage>
        <taxon>Eukaryota</taxon>
        <taxon>Viridiplantae</taxon>
        <taxon>Streptophyta</taxon>
        <taxon>Embryophyta</taxon>
        <taxon>Tracheophyta</taxon>
        <taxon>Polypodiopsida</taxon>
        <taxon>Polypodiidae</taxon>
        <taxon>Polypodiales</taxon>
        <taxon>Pteridineae</taxon>
        <taxon>Pteridaceae</taxon>
        <taxon>Vittarioideae</taxon>
        <taxon>Adiantum</taxon>
    </lineage>
</organism>
<evidence type="ECO:0000256" key="2">
    <source>
        <dbReference type="SAM" id="Coils"/>
    </source>
</evidence>
<feature type="compositionally biased region" description="Basic and acidic residues" evidence="3">
    <location>
        <begin position="169"/>
        <end position="185"/>
    </location>
</feature>
<feature type="compositionally biased region" description="Basic residues" evidence="3">
    <location>
        <begin position="336"/>
        <end position="349"/>
    </location>
</feature>
<evidence type="ECO:0000259" key="4">
    <source>
        <dbReference type="Pfam" id="PF04504"/>
    </source>
</evidence>
<evidence type="ECO:0000256" key="1">
    <source>
        <dbReference type="ARBA" id="ARBA00010820"/>
    </source>
</evidence>
<sequence>MNRKSPEPDDVESSSEEEEDEAEEDDESGAESSSEEDGFDSEDDRVNIIPGQDTERIPSEAPKASAEDESSSESDEEDDTMEADTKKPIDPSHPQKVQTFDSDVESEYETESSSETESLTQEPDVVEGTPTNAMEAPPPSQKKLQETQVLESKAASEEGAQQGTSKAAKQQEKDPPPLRSAKGEALKNVQEESQSARNVIKDIASDDSVRDDKKSGASAKKRKNGSSQQDAERDSADSEPISKKRKDADMAQDGKKSAAKDKVSLIPSDSRFGDLSSPKKSVSRDKPLHTLGDVAKEIAKKTLNGNNASARANGLKDVFDSKKSPAGNEIKQEKKSNRHRSSTSKQKKLPHVWSVEEEIIMASEVLNRVKMGLEVPSKRADDFWFTLSEVLQEKLGVEFSREQLSEKARRMKQKYHGTVHKIEDLRDTKKPFKHKNDSEQRLFDILSQIWGRAEVTSLEDWRGVYNGTSKSIQSPDREVKGTRVSSPKAMPLTKANDGQIESANTGKIEAAATTDNDVKRKANAVAATSTKPDHEEEQALKEDQARNIVHSPADISPSFMNKLLQERIDATLHELQEWSKRNVEDWMSKAYALIEDSTKRLEDQMRQRTSWMGMAAWGGLPMRFPLVEGDKNYQQQLHDLQLQELNVQVQRLELMRRECELKKEQIKAQLHQEETEQM</sequence>
<evidence type="ECO:0000313" key="5">
    <source>
        <dbReference type="EMBL" id="KAI5062356.1"/>
    </source>
</evidence>
<feature type="compositionally biased region" description="Basic and acidic residues" evidence="3">
    <location>
        <begin position="199"/>
        <end position="215"/>
    </location>
</feature>
<dbReference type="Pfam" id="PF04504">
    <property type="entry name" value="GeBP-like_DBD"/>
    <property type="match status" value="1"/>
</dbReference>
<feature type="region of interest" description="Disordered" evidence="3">
    <location>
        <begin position="1"/>
        <end position="349"/>
    </location>
</feature>
<comment type="similarity">
    <text evidence="1">Belongs to the GeBP family.</text>
</comment>
<dbReference type="EMBL" id="JABFUD020000022">
    <property type="protein sequence ID" value="KAI5062356.1"/>
    <property type="molecule type" value="Genomic_DNA"/>
</dbReference>
<feature type="domain" description="Glabrous enhancer-binding protein-like DBD" evidence="4">
    <location>
        <begin position="351"/>
        <end position="451"/>
    </location>
</feature>